<reference evidence="2 3" key="1">
    <citation type="submission" date="2018-03" db="EMBL/GenBank/DDBJ databases">
        <title>Genomic Encyclopedia of Type Strains, Phase III (KMG-III): the genomes of soil and plant-associated and newly described type strains.</title>
        <authorList>
            <person name="Whitman W."/>
        </authorList>
    </citation>
    <scope>NUCLEOTIDE SEQUENCE [LARGE SCALE GENOMIC DNA]</scope>
    <source>
        <strain evidence="2 3">CGMCC 4.7104</strain>
    </source>
</reference>
<evidence type="ECO:0000313" key="3">
    <source>
        <dbReference type="Proteomes" id="UP000238312"/>
    </source>
</evidence>
<comment type="caution">
    <text evidence="2">The sequence shown here is derived from an EMBL/GenBank/DDBJ whole genome shotgun (WGS) entry which is preliminary data.</text>
</comment>
<evidence type="ECO:0000259" key="1">
    <source>
        <dbReference type="Pfam" id="PF24644"/>
    </source>
</evidence>
<organism evidence="2 3">
    <name type="scientific">Nonomuraea fuscirosea</name>
    <dbReference type="NCBI Taxonomy" id="1291556"/>
    <lineage>
        <taxon>Bacteria</taxon>
        <taxon>Bacillati</taxon>
        <taxon>Actinomycetota</taxon>
        <taxon>Actinomycetes</taxon>
        <taxon>Streptosporangiales</taxon>
        <taxon>Streptosporangiaceae</taxon>
        <taxon>Nonomuraea</taxon>
    </lineage>
</organism>
<protein>
    <recommendedName>
        <fullName evidence="1">DUF7638 domain-containing protein</fullName>
    </recommendedName>
</protein>
<dbReference type="EMBL" id="PVNG01000036">
    <property type="protein sequence ID" value="PRX50837.1"/>
    <property type="molecule type" value="Genomic_DNA"/>
</dbReference>
<gene>
    <name evidence="2" type="ORF">B0I32_13667</name>
</gene>
<proteinExistence type="predicted"/>
<dbReference type="InterPro" id="IPR056055">
    <property type="entry name" value="DUF7638"/>
</dbReference>
<sequence length="97" mass="10913">MTGNRTYRIVDEERIDGILRPIFIRNGGDFYLTDLKIFADGAIHYREWGDLDGLRSKLAAGWVATTLDEGARASAHDLASWRFGKVVTWITAEELLG</sequence>
<name>A0A2T0M276_9ACTN</name>
<dbReference type="Pfam" id="PF24644">
    <property type="entry name" value="DUF7638"/>
    <property type="match status" value="1"/>
</dbReference>
<feature type="domain" description="DUF7638" evidence="1">
    <location>
        <begin position="5"/>
        <end position="96"/>
    </location>
</feature>
<dbReference type="OrthoDB" id="643483at2"/>
<dbReference type="Proteomes" id="UP000238312">
    <property type="component" value="Unassembled WGS sequence"/>
</dbReference>
<dbReference type="RefSeq" id="WP_146178634.1">
    <property type="nucleotide sequence ID" value="NZ_PVNG01000036.1"/>
</dbReference>
<evidence type="ECO:0000313" key="2">
    <source>
        <dbReference type="EMBL" id="PRX50837.1"/>
    </source>
</evidence>
<keyword evidence="3" id="KW-1185">Reference proteome</keyword>
<accession>A0A2T0M276</accession>
<dbReference type="AlphaFoldDB" id="A0A2T0M276"/>